<keyword evidence="3" id="KW-1185">Reference proteome</keyword>
<dbReference type="Proteomes" id="UP000306102">
    <property type="component" value="Unassembled WGS sequence"/>
</dbReference>
<protein>
    <recommendedName>
        <fullName evidence="4">Protein kinase domain-containing protein</fullName>
    </recommendedName>
</protein>
<dbReference type="SUPFAM" id="SSF56112">
    <property type="entry name" value="Protein kinase-like (PK-like)"/>
    <property type="match status" value="1"/>
</dbReference>
<evidence type="ECO:0008006" key="4">
    <source>
        <dbReference type="Google" id="ProtNLM"/>
    </source>
</evidence>
<dbReference type="Gene3D" id="1.10.510.10">
    <property type="entry name" value="Transferase(Phosphotransferase) domain 1"/>
    <property type="match status" value="2"/>
</dbReference>
<comment type="subcellular location">
    <subcellularLocation>
        <location evidence="1">Membrane</location>
        <topology evidence="1">Single-pass type I membrane protein</topology>
    </subcellularLocation>
</comment>
<dbReference type="AlphaFoldDB" id="A0A4S4DHZ2"/>
<dbReference type="PANTHER" id="PTHR48006:SF88">
    <property type="entry name" value="LRR RECEPTOR-LIKE KINASE FAMILY PROTEIN"/>
    <property type="match status" value="1"/>
</dbReference>
<proteinExistence type="predicted"/>
<dbReference type="EMBL" id="SDRB02011285">
    <property type="protein sequence ID" value="THG02004.1"/>
    <property type="molecule type" value="Genomic_DNA"/>
</dbReference>
<comment type="caution">
    <text evidence="2">The sequence shown here is derived from an EMBL/GenBank/DDBJ whole genome shotgun (WGS) entry which is preliminary data.</text>
</comment>
<dbReference type="InterPro" id="IPR011009">
    <property type="entry name" value="Kinase-like_dom_sf"/>
</dbReference>
<reference evidence="2 3" key="1">
    <citation type="journal article" date="2018" name="Proc. Natl. Acad. Sci. U.S.A.">
        <title>Draft genome sequence of Camellia sinensis var. sinensis provides insights into the evolution of the tea genome and tea quality.</title>
        <authorList>
            <person name="Wei C."/>
            <person name="Yang H."/>
            <person name="Wang S."/>
            <person name="Zhao J."/>
            <person name="Liu C."/>
            <person name="Gao L."/>
            <person name="Xia E."/>
            <person name="Lu Y."/>
            <person name="Tai Y."/>
            <person name="She G."/>
            <person name="Sun J."/>
            <person name="Cao H."/>
            <person name="Tong W."/>
            <person name="Gao Q."/>
            <person name="Li Y."/>
            <person name="Deng W."/>
            <person name="Jiang X."/>
            <person name="Wang W."/>
            <person name="Chen Q."/>
            <person name="Zhang S."/>
            <person name="Li H."/>
            <person name="Wu J."/>
            <person name="Wang P."/>
            <person name="Li P."/>
            <person name="Shi C."/>
            <person name="Zheng F."/>
            <person name="Jian J."/>
            <person name="Huang B."/>
            <person name="Shan D."/>
            <person name="Shi M."/>
            <person name="Fang C."/>
            <person name="Yue Y."/>
            <person name="Li F."/>
            <person name="Li D."/>
            <person name="Wei S."/>
            <person name="Han B."/>
            <person name="Jiang C."/>
            <person name="Yin Y."/>
            <person name="Xia T."/>
            <person name="Zhang Z."/>
            <person name="Bennetzen J.L."/>
            <person name="Zhao S."/>
            <person name="Wan X."/>
        </authorList>
    </citation>
    <scope>NUCLEOTIDE SEQUENCE [LARGE SCALE GENOMIC DNA]</scope>
    <source>
        <strain evidence="3">cv. Shuchazao</strain>
        <tissue evidence="2">Leaf</tissue>
    </source>
</reference>
<accession>A0A4S4DHZ2</accession>
<dbReference type="GO" id="GO:0016020">
    <property type="term" value="C:membrane"/>
    <property type="evidence" value="ECO:0007669"/>
    <property type="project" value="UniProtKB-SubCell"/>
</dbReference>
<evidence type="ECO:0000313" key="2">
    <source>
        <dbReference type="EMBL" id="THG02004.1"/>
    </source>
</evidence>
<organism evidence="2 3">
    <name type="scientific">Camellia sinensis var. sinensis</name>
    <name type="common">China tea</name>
    <dbReference type="NCBI Taxonomy" id="542762"/>
    <lineage>
        <taxon>Eukaryota</taxon>
        <taxon>Viridiplantae</taxon>
        <taxon>Streptophyta</taxon>
        <taxon>Embryophyta</taxon>
        <taxon>Tracheophyta</taxon>
        <taxon>Spermatophyta</taxon>
        <taxon>Magnoliopsida</taxon>
        <taxon>eudicotyledons</taxon>
        <taxon>Gunneridae</taxon>
        <taxon>Pentapetalae</taxon>
        <taxon>asterids</taxon>
        <taxon>Ericales</taxon>
        <taxon>Theaceae</taxon>
        <taxon>Camellia</taxon>
    </lineage>
</organism>
<evidence type="ECO:0000256" key="1">
    <source>
        <dbReference type="ARBA" id="ARBA00004479"/>
    </source>
</evidence>
<name>A0A4S4DHZ2_CAMSN</name>
<dbReference type="InterPro" id="IPR051824">
    <property type="entry name" value="LRR_Rcpt-Like_S/T_Kinase"/>
</dbReference>
<dbReference type="STRING" id="542762.A0A4S4DHZ2"/>
<evidence type="ECO:0000313" key="3">
    <source>
        <dbReference type="Proteomes" id="UP000306102"/>
    </source>
</evidence>
<sequence>MEKLLVYKYMPNGNLYYWLHPPASKLKIMKWPVGVKIAVGLARGLAWLHHYNKKLQDSKKKDVYSFGVVLLDLVTRKETINASANSNSTSFNLHDAIDNALIELGFDDEIFEFLNIAYKCVQSMLEQRPTILEVY</sequence>
<dbReference type="PANTHER" id="PTHR48006">
    <property type="entry name" value="LEUCINE-RICH REPEAT-CONTAINING PROTEIN DDB_G0281931-RELATED"/>
    <property type="match status" value="1"/>
</dbReference>
<gene>
    <name evidence="2" type="ORF">TEA_002570</name>
</gene>